<dbReference type="RefSeq" id="WP_307467682.1">
    <property type="nucleotide sequence ID" value="NZ_JAURUR010000012.1"/>
</dbReference>
<feature type="transmembrane region" description="Helical" evidence="5">
    <location>
        <begin position="90"/>
        <end position="110"/>
    </location>
</feature>
<evidence type="ECO:0000256" key="5">
    <source>
        <dbReference type="SAM" id="Phobius"/>
    </source>
</evidence>
<evidence type="ECO:0000256" key="1">
    <source>
        <dbReference type="ARBA" id="ARBA00004127"/>
    </source>
</evidence>
<comment type="subcellular location">
    <subcellularLocation>
        <location evidence="1">Endomembrane system</location>
        <topology evidence="1">Multi-pass membrane protein</topology>
    </subcellularLocation>
</comment>
<name>A0ABT9MFZ8_9DEIO</name>
<organism evidence="6 7">
    <name type="scientific">Deinococcus enclensis</name>
    <dbReference type="NCBI Taxonomy" id="1049582"/>
    <lineage>
        <taxon>Bacteria</taxon>
        <taxon>Thermotogati</taxon>
        <taxon>Deinococcota</taxon>
        <taxon>Deinococci</taxon>
        <taxon>Deinococcales</taxon>
        <taxon>Deinococcaceae</taxon>
        <taxon>Deinococcus</taxon>
    </lineage>
</organism>
<feature type="transmembrane region" description="Helical" evidence="5">
    <location>
        <begin position="55"/>
        <end position="78"/>
    </location>
</feature>
<dbReference type="InterPro" id="IPR052527">
    <property type="entry name" value="Metal_cation-efflux_comp"/>
</dbReference>
<protein>
    <submittedName>
        <fullName evidence="6">Protein-S-isoprenylcysteine O-methyltransferase Ste14</fullName>
    </submittedName>
</protein>
<feature type="transmembrane region" description="Helical" evidence="5">
    <location>
        <begin position="6"/>
        <end position="23"/>
    </location>
</feature>
<comment type="caution">
    <text evidence="6">The sequence shown here is derived from an EMBL/GenBank/DDBJ whole genome shotgun (WGS) entry which is preliminary data.</text>
</comment>
<dbReference type="Gene3D" id="1.20.120.1630">
    <property type="match status" value="1"/>
</dbReference>
<dbReference type="EMBL" id="JAURUR010000012">
    <property type="protein sequence ID" value="MDP9765526.1"/>
    <property type="molecule type" value="Genomic_DNA"/>
</dbReference>
<reference evidence="6 7" key="1">
    <citation type="submission" date="2023-07" db="EMBL/GenBank/DDBJ databases">
        <title>Genomic Encyclopedia of Type Strains, Phase IV (KMG-IV): sequencing the most valuable type-strain genomes for metagenomic binning, comparative biology and taxonomic classification.</title>
        <authorList>
            <person name="Goeker M."/>
        </authorList>
    </citation>
    <scope>NUCLEOTIDE SEQUENCE [LARGE SCALE GENOMIC DNA]</scope>
    <source>
        <strain evidence="6 7">NIO-1023</strain>
    </source>
</reference>
<keyword evidence="4 5" id="KW-0472">Membrane</keyword>
<evidence type="ECO:0000256" key="3">
    <source>
        <dbReference type="ARBA" id="ARBA00022989"/>
    </source>
</evidence>
<proteinExistence type="predicted"/>
<keyword evidence="3 5" id="KW-1133">Transmembrane helix</keyword>
<dbReference type="InterPro" id="IPR007318">
    <property type="entry name" value="Phopholipid_MeTrfase"/>
</dbReference>
<gene>
    <name evidence="6" type="ORF">QO006_002977</name>
</gene>
<evidence type="ECO:0000313" key="7">
    <source>
        <dbReference type="Proteomes" id="UP001232163"/>
    </source>
</evidence>
<keyword evidence="7" id="KW-1185">Reference proteome</keyword>
<dbReference type="Proteomes" id="UP001232163">
    <property type="component" value="Unassembled WGS sequence"/>
</dbReference>
<sequence>MTPAQAGLLLTYSLVYFLVAFVWRSVHVWRTTGVNPLVLTYDDSAYGYVGRGMRAVLLTWLALAVAAATVPPLLAWLGPLPALTRPAVSVLGWALLLGSLGWIAAAQVAMGASWRIGIDRTVRTVLVRTGPFAHSRNPIFLGMRVNLLGLFLVLPNAVTLGTLIAGELLMQVQVRLEEQHLQAQHGDAYADYCRQVRRWL</sequence>
<evidence type="ECO:0000256" key="4">
    <source>
        <dbReference type="ARBA" id="ARBA00023136"/>
    </source>
</evidence>
<evidence type="ECO:0000256" key="2">
    <source>
        <dbReference type="ARBA" id="ARBA00022692"/>
    </source>
</evidence>
<evidence type="ECO:0000313" key="6">
    <source>
        <dbReference type="EMBL" id="MDP9765526.1"/>
    </source>
</evidence>
<accession>A0ABT9MFZ8</accession>
<dbReference type="Pfam" id="PF04191">
    <property type="entry name" value="PEMT"/>
    <property type="match status" value="1"/>
</dbReference>
<dbReference type="PANTHER" id="PTHR43847:SF1">
    <property type="entry name" value="BLL3993 PROTEIN"/>
    <property type="match status" value="1"/>
</dbReference>
<keyword evidence="2 5" id="KW-0812">Transmembrane</keyword>
<feature type="transmembrane region" description="Helical" evidence="5">
    <location>
        <begin position="145"/>
        <end position="166"/>
    </location>
</feature>
<dbReference type="PANTHER" id="PTHR43847">
    <property type="entry name" value="BLL3993 PROTEIN"/>
    <property type="match status" value="1"/>
</dbReference>